<dbReference type="InterPro" id="IPR037175">
    <property type="entry name" value="KFase_sf"/>
</dbReference>
<comment type="subunit">
    <text evidence="3">Homodimer.</text>
</comment>
<proteinExistence type="predicted"/>
<dbReference type="PANTHER" id="PTHR31118">
    <property type="entry name" value="CYCLASE-LIKE PROTEIN 2"/>
    <property type="match status" value="1"/>
</dbReference>
<comment type="pathway">
    <text evidence="11">Amino-acid degradation; L-tryptophan degradation via kynurenine pathway; L-kynurenine from L-tryptophan: step 2/2.</text>
</comment>
<evidence type="ECO:0000256" key="2">
    <source>
        <dbReference type="ARBA" id="ARBA00002204"/>
    </source>
</evidence>
<keyword evidence="6" id="KW-0479">Metal-binding</keyword>
<dbReference type="GO" id="GO:0046872">
    <property type="term" value="F:metal ion binding"/>
    <property type="evidence" value="ECO:0007669"/>
    <property type="project" value="UniProtKB-KW"/>
</dbReference>
<evidence type="ECO:0000256" key="7">
    <source>
        <dbReference type="ARBA" id="ARBA00022801"/>
    </source>
</evidence>
<sequence length="216" mass="24198">MERIVDLTHEIDASMPIYPGDPSVEIKSWNTHEKNGCQISKILMGSHTGTHVDAPWHFNPQGASLDNLSLSRFVGRGTLIDVSNKGVNEKIDTKDIDTYQTHINSGEFVIFRTGWDCYYREKMYFKHPSLTETAAKMLVDMGVTLIGIDTLSVDSTMDKTFFVHSILMNAGILIVENLCNLKEIPSIHGMYSFLPLKIKKGDGSPVRAIFFESPVD</sequence>
<dbReference type="FunFam" id="3.50.30.50:FF:000001">
    <property type="entry name" value="Kynurenine formamidase"/>
    <property type="match status" value="1"/>
</dbReference>
<dbReference type="PANTHER" id="PTHR31118:SF12">
    <property type="entry name" value="CYCLASE-LIKE PROTEIN 2"/>
    <property type="match status" value="1"/>
</dbReference>
<keyword evidence="7" id="KW-0378">Hydrolase</keyword>
<evidence type="ECO:0000256" key="4">
    <source>
        <dbReference type="ARBA" id="ARBA00012930"/>
    </source>
</evidence>
<organism evidence="12 13">
    <name type="scientific">Tindallia magadiensis</name>
    <dbReference type="NCBI Taxonomy" id="69895"/>
    <lineage>
        <taxon>Bacteria</taxon>
        <taxon>Bacillati</taxon>
        <taxon>Bacillota</taxon>
        <taxon>Clostridia</taxon>
        <taxon>Peptostreptococcales</taxon>
        <taxon>Tindalliaceae</taxon>
        <taxon>Tindallia</taxon>
    </lineage>
</organism>
<protein>
    <recommendedName>
        <fullName evidence="5">Kynurenine formamidase</fullName>
        <ecNumber evidence="4">3.5.1.9</ecNumber>
    </recommendedName>
</protein>
<dbReference type="OrthoDB" id="9796085at2"/>
<dbReference type="Gene3D" id="3.50.30.50">
    <property type="entry name" value="Putative cyclase"/>
    <property type="match status" value="1"/>
</dbReference>
<keyword evidence="13" id="KW-1185">Reference proteome</keyword>
<evidence type="ECO:0000256" key="1">
    <source>
        <dbReference type="ARBA" id="ARBA00001947"/>
    </source>
</evidence>
<gene>
    <name evidence="12" type="ORF">SAMN05192551_101504</name>
</gene>
<evidence type="ECO:0000256" key="3">
    <source>
        <dbReference type="ARBA" id="ARBA00011738"/>
    </source>
</evidence>
<dbReference type="EC" id="3.5.1.9" evidence="4"/>
<dbReference type="Proteomes" id="UP000199287">
    <property type="component" value="Unassembled WGS sequence"/>
</dbReference>
<dbReference type="EMBL" id="FOQA01000001">
    <property type="protein sequence ID" value="SFH55718.1"/>
    <property type="molecule type" value="Genomic_DNA"/>
</dbReference>
<comment type="function">
    <text evidence="2">Catalyzes the hydrolysis of N-formyl-L-kynurenine to L-kynurenine, the second step in the kynurenine pathway of tryptophan degradation.</text>
</comment>
<evidence type="ECO:0000256" key="11">
    <source>
        <dbReference type="ARBA" id="ARBA00060547"/>
    </source>
</evidence>
<name>A0A1I3B032_9FIRM</name>
<evidence type="ECO:0000256" key="8">
    <source>
        <dbReference type="ARBA" id="ARBA00022833"/>
    </source>
</evidence>
<comment type="catalytic activity">
    <reaction evidence="10">
        <text>N-formyl-L-kynurenine + H2O = L-kynurenine + formate + H(+)</text>
        <dbReference type="Rhea" id="RHEA:13009"/>
        <dbReference type="ChEBI" id="CHEBI:15377"/>
        <dbReference type="ChEBI" id="CHEBI:15378"/>
        <dbReference type="ChEBI" id="CHEBI:15740"/>
        <dbReference type="ChEBI" id="CHEBI:57959"/>
        <dbReference type="ChEBI" id="CHEBI:58629"/>
        <dbReference type="EC" id="3.5.1.9"/>
    </reaction>
</comment>
<evidence type="ECO:0000313" key="12">
    <source>
        <dbReference type="EMBL" id="SFH55718.1"/>
    </source>
</evidence>
<evidence type="ECO:0000256" key="6">
    <source>
        <dbReference type="ARBA" id="ARBA00022723"/>
    </source>
</evidence>
<keyword evidence="9" id="KW-0823">Tryptophan catabolism</keyword>
<dbReference type="RefSeq" id="WP_093369309.1">
    <property type="nucleotide sequence ID" value="NZ_FOQA01000001.1"/>
</dbReference>
<accession>A0A1I3B032</accession>
<dbReference type="GO" id="GO:0019441">
    <property type="term" value="P:L-tryptophan catabolic process to kynurenine"/>
    <property type="evidence" value="ECO:0007669"/>
    <property type="project" value="InterPro"/>
</dbReference>
<evidence type="ECO:0000313" key="13">
    <source>
        <dbReference type="Proteomes" id="UP000199287"/>
    </source>
</evidence>
<evidence type="ECO:0000256" key="5">
    <source>
        <dbReference type="ARBA" id="ARBA00014889"/>
    </source>
</evidence>
<evidence type="ECO:0000256" key="10">
    <source>
        <dbReference type="ARBA" id="ARBA00048496"/>
    </source>
</evidence>
<dbReference type="Pfam" id="PF04199">
    <property type="entry name" value="Cyclase"/>
    <property type="match status" value="1"/>
</dbReference>
<keyword evidence="8" id="KW-0862">Zinc</keyword>
<dbReference type="GO" id="GO:0004061">
    <property type="term" value="F:arylformamidase activity"/>
    <property type="evidence" value="ECO:0007669"/>
    <property type="project" value="UniProtKB-EC"/>
</dbReference>
<dbReference type="InterPro" id="IPR007325">
    <property type="entry name" value="KFase/CYL"/>
</dbReference>
<dbReference type="STRING" id="69895.SAMN05192551_101504"/>
<evidence type="ECO:0000256" key="9">
    <source>
        <dbReference type="ARBA" id="ARBA00023079"/>
    </source>
</evidence>
<reference evidence="13" key="1">
    <citation type="submission" date="2016-10" db="EMBL/GenBank/DDBJ databases">
        <authorList>
            <person name="Varghese N."/>
            <person name="Submissions S."/>
        </authorList>
    </citation>
    <scope>NUCLEOTIDE SEQUENCE [LARGE SCALE GENOMIC DNA]</scope>
    <source>
        <strain evidence="13">Z-7934</strain>
    </source>
</reference>
<comment type="cofactor">
    <cofactor evidence="1">
        <name>Zn(2+)</name>
        <dbReference type="ChEBI" id="CHEBI:29105"/>
    </cofactor>
</comment>
<dbReference type="AlphaFoldDB" id="A0A1I3B032"/>
<dbReference type="SUPFAM" id="SSF102198">
    <property type="entry name" value="Putative cyclase"/>
    <property type="match status" value="1"/>
</dbReference>